<organism evidence="2">
    <name type="scientific">marine sediment metagenome</name>
    <dbReference type="NCBI Taxonomy" id="412755"/>
    <lineage>
        <taxon>unclassified sequences</taxon>
        <taxon>metagenomes</taxon>
        <taxon>ecological metagenomes</taxon>
    </lineage>
</organism>
<protein>
    <submittedName>
        <fullName evidence="2">Uncharacterized protein</fullName>
    </submittedName>
</protein>
<comment type="caution">
    <text evidence="2">The sequence shown here is derived from an EMBL/GenBank/DDBJ whole genome shotgun (WGS) entry which is preliminary data.</text>
</comment>
<evidence type="ECO:0000313" key="2">
    <source>
        <dbReference type="EMBL" id="KKN17927.1"/>
    </source>
</evidence>
<accession>A0A0F9P0N4</accession>
<evidence type="ECO:0000256" key="1">
    <source>
        <dbReference type="SAM" id="Phobius"/>
    </source>
</evidence>
<keyword evidence="1" id="KW-0472">Membrane</keyword>
<keyword evidence="1" id="KW-0812">Transmembrane</keyword>
<proteinExistence type="predicted"/>
<sequence>MVIEILEYLVWLILGLISLNAGLAIVEFYYRRKRDAALVQKEIISSG</sequence>
<feature type="transmembrane region" description="Helical" evidence="1">
    <location>
        <begin position="6"/>
        <end position="30"/>
    </location>
</feature>
<dbReference type="AlphaFoldDB" id="A0A0F9P0N4"/>
<keyword evidence="1" id="KW-1133">Transmembrane helix</keyword>
<name>A0A0F9P0N4_9ZZZZ</name>
<dbReference type="EMBL" id="LAZR01003474">
    <property type="protein sequence ID" value="KKN17927.1"/>
    <property type="molecule type" value="Genomic_DNA"/>
</dbReference>
<gene>
    <name evidence="2" type="ORF">LCGC14_0960730</name>
</gene>
<reference evidence="2" key="1">
    <citation type="journal article" date="2015" name="Nature">
        <title>Complex archaea that bridge the gap between prokaryotes and eukaryotes.</title>
        <authorList>
            <person name="Spang A."/>
            <person name="Saw J.H."/>
            <person name="Jorgensen S.L."/>
            <person name="Zaremba-Niedzwiedzka K."/>
            <person name="Martijn J."/>
            <person name="Lind A.E."/>
            <person name="van Eijk R."/>
            <person name="Schleper C."/>
            <person name="Guy L."/>
            <person name="Ettema T.J."/>
        </authorList>
    </citation>
    <scope>NUCLEOTIDE SEQUENCE</scope>
</reference>